<keyword evidence="5 6" id="KW-0804">Transcription</keyword>
<dbReference type="Pfam" id="PF01029">
    <property type="entry name" value="NusB"/>
    <property type="match status" value="1"/>
</dbReference>
<dbReference type="CDD" id="cd00619">
    <property type="entry name" value="Terminator_NusB"/>
    <property type="match status" value="1"/>
</dbReference>
<comment type="similarity">
    <text evidence="1 6">Belongs to the NusB family.</text>
</comment>
<dbReference type="GO" id="GO:0031564">
    <property type="term" value="P:transcription antitermination"/>
    <property type="evidence" value="ECO:0007669"/>
    <property type="project" value="UniProtKB-KW"/>
</dbReference>
<comment type="caution">
    <text evidence="8">The sequence shown here is derived from an EMBL/GenBank/DDBJ whole genome shotgun (WGS) entry which is preliminary data.</text>
</comment>
<proteinExistence type="inferred from homology"/>
<dbReference type="SUPFAM" id="SSF48013">
    <property type="entry name" value="NusB-like"/>
    <property type="match status" value="1"/>
</dbReference>
<dbReference type="InterPro" id="IPR006027">
    <property type="entry name" value="NusB_RsmB_TIM44"/>
</dbReference>
<dbReference type="PANTHER" id="PTHR11078:SF3">
    <property type="entry name" value="ANTITERMINATION NUSB DOMAIN-CONTAINING PROTEIN"/>
    <property type="match status" value="1"/>
</dbReference>
<organism evidence="8 9">
    <name type="scientific">Candidatus Methylomirabilis tolerans</name>
    <dbReference type="NCBI Taxonomy" id="3123416"/>
    <lineage>
        <taxon>Bacteria</taxon>
        <taxon>Candidatus Methylomirabilota</taxon>
        <taxon>Candidatus Methylomirabilia</taxon>
        <taxon>Candidatus Methylomirabilales</taxon>
        <taxon>Candidatus Methylomirabilaceae</taxon>
        <taxon>Candidatus Methylomirabilis</taxon>
    </lineage>
</organism>
<dbReference type="PANTHER" id="PTHR11078">
    <property type="entry name" value="N UTILIZATION SUBSTANCE PROTEIN B-RELATED"/>
    <property type="match status" value="1"/>
</dbReference>
<name>A0AAJ1AJY7_9BACT</name>
<evidence type="ECO:0000256" key="4">
    <source>
        <dbReference type="ARBA" id="ARBA00023015"/>
    </source>
</evidence>
<evidence type="ECO:0000313" key="8">
    <source>
        <dbReference type="EMBL" id="MBZ0159985.1"/>
    </source>
</evidence>
<accession>A0AAJ1AJY7</accession>
<comment type="function">
    <text evidence="6">Involved in transcription antitermination. Required for transcription of ribosomal RNA (rRNA) genes. Binds specifically to the boxA antiterminator sequence of the ribosomal RNA (rrn) operons.</text>
</comment>
<evidence type="ECO:0000256" key="5">
    <source>
        <dbReference type="ARBA" id="ARBA00023163"/>
    </source>
</evidence>
<dbReference type="Gene3D" id="1.10.940.10">
    <property type="entry name" value="NusB-like"/>
    <property type="match status" value="1"/>
</dbReference>
<keyword evidence="2 6" id="KW-0889">Transcription antitermination</keyword>
<evidence type="ECO:0000256" key="1">
    <source>
        <dbReference type="ARBA" id="ARBA00005952"/>
    </source>
</evidence>
<evidence type="ECO:0000256" key="6">
    <source>
        <dbReference type="HAMAP-Rule" id="MF_00073"/>
    </source>
</evidence>
<evidence type="ECO:0000313" key="9">
    <source>
        <dbReference type="Proteomes" id="UP001197609"/>
    </source>
</evidence>
<protein>
    <recommendedName>
        <fullName evidence="6">Transcription antitermination protein NusB</fullName>
    </recommendedName>
    <alternativeName>
        <fullName evidence="6">Antitermination factor NusB</fullName>
    </alternativeName>
</protein>
<dbReference type="InterPro" id="IPR011605">
    <property type="entry name" value="NusB_fam"/>
</dbReference>
<dbReference type="HAMAP" id="MF_00073">
    <property type="entry name" value="NusB"/>
    <property type="match status" value="1"/>
</dbReference>
<evidence type="ECO:0000259" key="7">
    <source>
        <dbReference type="Pfam" id="PF01029"/>
    </source>
</evidence>
<gene>
    <name evidence="6 8" type="primary">nusB</name>
    <name evidence="8" type="ORF">K8G79_07610</name>
</gene>
<dbReference type="Proteomes" id="UP001197609">
    <property type="component" value="Unassembled WGS sequence"/>
</dbReference>
<keyword evidence="3 6" id="KW-0694">RNA-binding</keyword>
<dbReference type="GO" id="GO:0006353">
    <property type="term" value="P:DNA-templated transcription termination"/>
    <property type="evidence" value="ECO:0007669"/>
    <property type="project" value="UniProtKB-UniRule"/>
</dbReference>
<dbReference type="GO" id="GO:0005829">
    <property type="term" value="C:cytosol"/>
    <property type="evidence" value="ECO:0007669"/>
    <property type="project" value="TreeGrafter"/>
</dbReference>
<dbReference type="AlphaFoldDB" id="A0AAJ1AJY7"/>
<dbReference type="EMBL" id="JAIOIU010000093">
    <property type="protein sequence ID" value="MBZ0159985.1"/>
    <property type="molecule type" value="Genomic_DNA"/>
</dbReference>
<feature type="domain" description="NusB/RsmB/TIM44" evidence="7">
    <location>
        <begin position="5"/>
        <end position="130"/>
    </location>
</feature>
<dbReference type="InterPro" id="IPR035926">
    <property type="entry name" value="NusB-like_sf"/>
</dbReference>
<evidence type="ECO:0000256" key="3">
    <source>
        <dbReference type="ARBA" id="ARBA00022884"/>
    </source>
</evidence>
<dbReference type="GO" id="GO:0003723">
    <property type="term" value="F:RNA binding"/>
    <property type="evidence" value="ECO:0007669"/>
    <property type="project" value="UniProtKB-UniRule"/>
</dbReference>
<evidence type="ECO:0000256" key="2">
    <source>
        <dbReference type="ARBA" id="ARBA00022814"/>
    </source>
</evidence>
<sequence length="143" mass="16317">MDKRHRARELALSLLYQLEFYPLETFEEQRRAFWVERLVKPEIQSLAEELVQGTLYNRQTIDDLLSSHVQHWILSRLALVDLCILRLATYELLFYGKTPWKVAIDEAIELAKAFGGKDSGAFVNGVLDKLSALAKDNSPAPLG</sequence>
<reference evidence="8 9" key="1">
    <citation type="journal article" date="2021" name="bioRxiv">
        <title>Unraveling nitrogen, sulfur and carbon metabolic pathways and microbial community transcriptional responses to substrate deprivation and toxicity stresses in a bioreactor mimicking anoxic brackish coastal sediment conditions.</title>
        <authorList>
            <person name="Martins P.D."/>
            <person name="Echeveste M.J."/>
            <person name="Arshad A."/>
            <person name="Kurth J."/>
            <person name="Ouboter H."/>
            <person name="Jetten M.S.M."/>
            <person name="Welte C.U."/>
        </authorList>
    </citation>
    <scope>NUCLEOTIDE SEQUENCE [LARGE SCALE GENOMIC DNA]</scope>
    <source>
        <strain evidence="8">MAG_38</strain>
    </source>
</reference>
<dbReference type="NCBIfam" id="TIGR01951">
    <property type="entry name" value="nusB"/>
    <property type="match status" value="1"/>
</dbReference>
<keyword evidence="4 6" id="KW-0805">Transcription regulation</keyword>